<feature type="transmembrane region" description="Helical" evidence="6">
    <location>
        <begin position="336"/>
        <end position="354"/>
    </location>
</feature>
<keyword evidence="8" id="KW-1185">Reference proteome</keyword>
<reference evidence="7 8" key="1">
    <citation type="submission" date="2023-07" db="EMBL/GenBank/DDBJ databases">
        <title>Sequencing the genomes of 1000 actinobacteria strains.</title>
        <authorList>
            <person name="Klenk H.-P."/>
        </authorList>
    </citation>
    <scope>NUCLEOTIDE SEQUENCE [LARGE SCALE GENOMIC DNA]</scope>
    <source>
        <strain evidence="7 8">DSM 44709</strain>
    </source>
</reference>
<evidence type="ECO:0000256" key="4">
    <source>
        <dbReference type="ARBA" id="ARBA00022989"/>
    </source>
</evidence>
<keyword evidence="4 6" id="KW-1133">Transmembrane helix</keyword>
<feature type="transmembrane region" description="Helical" evidence="6">
    <location>
        <begin position="310"/>
        <end position="329"/>
    </location>
</feature>
<feature type="transmembrane region" description="Helical" evidence="6">
    <location>
        <begin position="237"/>
        <end position="255"/>
    </location>
</feature>
<feature type="transmembrane region" description="Helical" evidence="6">
    <location>
        <begin position="153"/>
        <end position="172"/>
    </location>
</feature>
<gene>
    <name evidence="7" type="ORF">J2S42_005097</name>
</gene>
<keyword evidence="2" id="KW-1003">Cell membrane</keyword>
<keyword evidence="3 6" id="KW-0812">Transmembrane</keyword>
<dbReference type="PANTHER" id="PTHR47089">
    <property type="entry name" value="ABC TRANSPORTER, PERMEASE PROTEIN"/>
    <property type="match status" value="1"/>
</dbReference>
<evidence type="ECO:0000256" key="1">
    <source>
        <dbReference type="ARBA" id="ARBA00004651"/>
    </source>
</evidence>
<evidence type="ECO:0000313" key="7">
    <source>
        <dbReference type="EMBL" id="MDQ0368428.1"/>
    </source>
</evidence>
<evidence type="ECO:0000256" key="3">
    <source>
        <dbReference type="ARBA" id="ARBA00022692"/>
    </source>
</evidence>
<organism evidence="7 8">
    <name type="scientific">Catenuloplanes indicus</name>
    <dbReference type="NCBI Taxonomy" id="137267"/>
    <lineage>
        <taxon>Bacteria</taxon>
        <taxon>Bacillati</taxon>
        <taxon>Actinomycetota</taxon>
        <taxon>Actinomycetes</taxon>
        <taxon>Micromonosporales</taxon>
        <taxon>Micromonosporaceae</taxon>
        <taxon>Catenuloplanes</taxon>
    </lineage>
</organism>
<evidence type="ECO:0000313" key="8">
    <source>
        <dbReference type="Proteomes" id="UP001240236"/>
    </source>
</evidence>
<dbReference type="GO" id="GO:0022857">
    <property type="term" value="F:transmembrane transporter activity"/>
    <property type="evidence" value="ECO:0007669"/>
    <property type="project" value="InterPro"/>
</dbReference>
<evidence type="ECO:0000256" key="6">
    <source>
        <dbReference type="SAM" id="Phobius"/>
    </source>
</evidence>
<sequence>MKVEESRRELTAGRIVTAIWSANTVTVTVLAIIAALLIGAVLIILSDPDVLATYGYFTARPSDALTASWELVSEAYANLFKGAIFDPDATSATTALRPISETLTYAAPIVFTGLAVTLAFRGGLFNIGAQGQAVMGCIVAALAGFLIPLPVGVHLVVALVAGAAGGAFWGFLPGILKARFGAHEVITSIMLNYIAGLFLGWIIMQPGVHDPDRTDAISRPVDSSAHLPGLLGGDQRVHLGIVLAALATWGVSWLLNRSTFGFELRAVGANPDAAKTAGISVTATYTMLMVVSGGLAGLGGATQVLGTGYALNPLVAGNIGFDGLLVALLGRGKPWGVLWAAILFGALRAGGNRMQSYASVSLELVTVLQALIVIFIAAPALVKAIFRLRAARAARLSASIAKGW</sequence>
<feature type="transmembrane region" description="Helical" evidence="6">
    <location>
        <begin position="20"/>
        <end position="45"/>
    </location>
</feature>
<comment type="subcellular location">
    <subcellularLocation>
        <location evidence="1">Cell membrane</location>
        <topology evidence="1">Multi-pass membrane protein</topology>
    </subcellularLocation>
</comment>
<dbReference type="PANTHER" id="PTHR47089:SF1">
    <property type="entry name" value="GUANOSINE ABC TRANSPORTER PERMEASE PROTEIN NUPP"/>
    <property type="match status" value="1"/>
</dbReference>
<evidence type="ECO:0000256" key="5">
    <source>
        <dbReference type="ARBA" id="ARBA00023136"/>
    </source>
</evidence>
<feature type="transmembrane region" description="Helical" evidence="6">
    <location>
        <begin position="184"/>
        <end position="204"/>
    </location>
</feature>
<dbReference type="AlphaFoldDB" id="A0AAE3W206"/>
<comment type="caution">
    <text evidence="7">The sequence shown here is derived from an EMBL/GenBank/DDBJ whole genome shotgun (WGS) entry which is preliminary data.</text>
</comment>
<keyword evidence="5 6" id="KW-0472">Membrane</keyword>
<dbReference type="Pfam" id="PF02653">
    <property type="entry name" value="BPD_transp_2"/>
    <property type="match status" value="1"/>
</dbReference>
<keyword evidence="7" id="KW-0813">Transport</keyword>
<accession>A0AAE3W206</accession>
<dbReference type="GO" id="GO:0005886">
    <property type="term" value="C:plasma membrane"/>
    <property type="evidence" value="ECO:0007669"/>
    <property type="project" value="UniProtKB-SubCell"/>
</dbReference>
<name>A0AAE3W206_9ACTN</name>
<feature type="transmembrane region" description="Helical" evidence="6">
    <location>
        <begin position="103"/>
        <end position="120"/>
    </location>
</feature>
<feature type="transmembrane region" description="Helical" evidence="6">
    <location>
        <begin position="366"/>
        <end position="386"/>
    </location>
</feature>
<dbReference type="CDD" id="cd06580">
    <property type="entry name" value="TM_PBP1_transp_TpRbsC_like"/>
    <property type="match status" value="1"/>
</dbReference>
<keyword evidence="7" id="KW-0762">Sugar transport</keyword>
<dbReference type="Proteomes" id="UP001240236">
    <property type="component" value="Unassembled WGS sequence"/>
</dbReference>
<feature type="transmembrane region" description="Helical" evidence="6">
    <location>
        <begin position="276"/>
        <end position="298"/>
    </location>
</feature>
<proteinExistence type="predicted"/>
<dbReference type="RefSeq" id="WP_307242977.1">
    <property type="nucleotide sequence ID" value="NZ_JAUSUZ010000001.1"/>
</dbReference>
<evidence type="ECO:0000256" key="2">
    <source>
        <dbReference type="ARBA" id="ARBA00022475"/>
    </source>
</evidence>
<protein>
    <submittedName>
        <fullName evidence="7">Simple sugar transport system permease protein</fullName>
    </submittedName>
</protein>
<dbReference type="EMBL" id="JAUSUZ010000001">
    <property type="protein sequence ID" value="MDQ0368428.1"/>
    <property type="molecule type" value="Genomic_DNA"/>
</dbReference>
<dbReference type="InterPro" id="IPR001851">
    <property type="entry name" value="ABC_transp_permease"/>
</dbReference>
<feature type="transmembrane region" description="Helical" evidence="6">
    <location>
        <begin position="127"/>
        <end position="147"/>
    </location>
</feature>